<reference evidence="1" key="1">
    <citation type="submission" date="2022-10" db="EMBL/GenBank/DDBJ databases">
        <authorList>
            <person name="Meaden S."/>
        </authorList>
    </citation>
    <scope>NUCLEOTIDE SEQUENCE</scope>
</reference>
<protein>
    <submittedName>
        <fullName evidence="1">Uncharacterized protein</fullName>
    </submittedName>
</protein>
<sequence>MVIDYKDWSPAQHEAADTAMLAHFERTRGYSTWRPNSYELVKTRLANGEITSCFIAGFLLFYDVGQAWSTEDYLLYEQFLTRAMPHGTFKDYVDGLRQLCSRYGCTAIESGNGVLRPGLRRQYERAGFIKTNETYFMEVTPNGQK</sequence>
<gene>
    <name evidence="1" type="ORF">VAC51_00050</name>
</gene>
<accession>A0A9N6WUA5</accession>
<organism evidence="1">
    <name type="scientific">Variovorax phage VAC_51</name>
    <dbReference type="NCBI Taxonomy" id="2985242"/>
    <lineage>
        <taxon>Viruses</taxon>
        <taxon>Duplodnaviria</taxon>
        <taxon>Heunggongvirae</taxon>
        <taxon>Uroviricota</taxon>
        <taxon>Caudoviricetes</taxon>
        <taxon>Autographivirales</taxon>
        <taxon>Autoscriptoviridae</taxon>
        <taxon>Trelivelvirus</taxon>
        <taxon>Trelivelvirus VAC51</taxon>
    </lineage>
</organism>
<evidence type="ECO:0000313" key="1">
    <source>
        <dbReference type="EMBL" id="CAI3971400.1"/>
    </source>
</evidence>
<dbReference type="EMBL" id="OX359471">
    <property type="protein sequence ID" value="CAI3971400.1"/>
    <property type="molecule type" value="Genomic_DNA"/>
</dbReference>
<name>A0A9N6WUA5_9CAUD</name>
<proteinExistence type="predicted"/>